<dbReference type="EMBL" id="JANVFT010000026">
    <property type="protein sequence ID" value="KAJ4496729.1"/>
    <property type="molecule type" value="Genomic_DNA"/>
</dbReference>
<sequence length="326" mass="36774">MSPIHGDAPTGTHDSYDDVNGDYSYLASDGHEDIDDVQAYPLIKPYHDADNYIHQIKKNDNDSPEDAGRDDKEFKVDDNEAMIGHGEFFDADGDGVFSPIDTFRGFRALGYSLVISLFSSMVICTMSYSSLPAGHWLPDPFFRIYVDGLHKAKHGSDSGSFKRDGRFDEKRFDKFWSSHTDAPHEEITPIQLYHAVAERRLAYDFYGMFAAIFEWFATWLLFGYPSFRFNSKLVLDEIFGLFGLNGKAGTKADDATKDAKEWVIDTLKAACSGGNVKKEDVVGLYDGTIFYTVMDRQADAGNEWAKAWRRKHECAHANKKLKTTVS</sequence>
<keyword evidence="3" id="KW-0812">Transmembrane</keyword>
<evidence type="ECO:0000256" key="2">
    <source>
        <dbReference type="SAM" id="MobiDB-lite"/>
    </source>
</evidence>
<keyword evidence="5" id="KW-1185">Reference proteome</keyword>
<keyword evidence="3" id="KW-1133">Transmembrane helix</keyword>
<dbReference type="PANTHER" id="PTHR31495">
    <property type="entry name" value="PEROXYGENASE 3-RELATED"/>
    <property type="match status" value="1"/>
</dbReference>
<dbReference type="InterPro" id="IPR007736">
    <property type="entry name" value="Caleosin-related"/>
</dbReference>
<name>A0ABQ8VK13_9AGAR</name>
<evidence type="ECO:0000256" key="1">
    <source>
        <dbReference type="ARBA" id="ARBA00006765"/>
    </source>
</evidence>
<protein>
    <submittedName>
        <fullName evidence="4">Caleosin related protein-domain-containing protein</fullName>
    </submittedName>
</protein>
<feature type="region of interest" description="Disordered" evidence="2">
    <location>
        <begin position="1"/>
        <end position="24"/>
    </location>
</feature>
<accession>A0ABQ8VK13</accession>
<proteinExistence type="inferred from homology"/>
<dbReference type="Pfam" id="PF05042">
    <property type="entry name" value="Caleosin"/>
    <property type="match status" value="1"/>
</dbReference>
<gene>
    <name evidence="4" type="ORF">C8R41DRAFT_793256</name>
</gene>
<evidence type="ECO:0000313" key="5">
    <source>
        <dbReference type="Proteomes" id="UP001150217"/>
    </source>
</evidence>
<comment type="caution">
    <text evidence="4">The sequence shown here is derived from an EMBL/GenBank/DDBJ whole genome shotgun (WGS) entry which is preliminary data.</text>
</comment>
<evidence type="ECO:0000313" key="4">
    <source>
        <dbReference type="EMBL" id="KAJ4496729.1"/>
    </source>
</evidence>
<feature type="transmembrane region" description="Helical" evidence="3">
    <location>
        <begin position="108"/>
        <end position="128"/>
    </location>
</feature>
<feature type="transmembrane region" description="Helical" evidence="3">
    <location>
        <begin position="205"/>
        <end position="224"/>
    </location>
</feature>
<reference evidence="4" key="1">
    <citation type="submission" date="2022-08" db="EMBL/GenBank/DDBJ databases">
        <title>A Global Phylogenomic Analysis of the Shiitake Genus Lentinula.</title>
        <authorList>
            <consortium name="DOE Joint Genome Institute"/>
            <person name="Sierra-Patev S."/>
            <person name="Min B."/>
            <person name="Naranjo-Ortiz M."/>
            <person name="Looney B."/>
            <person name="Konkel Z."/>
            <person name="Slot J.C."/>
            <person name="Sakamoto Y."/>
            <person name="Steenwyk J.L."/>
            <person name="Rokas A."/>
            <person name="Carro J."/>
            <person name="Camarero S."/>
            <person name="Ferreira P."/>
            <person name="Molpeceres G."/>
            <person name="Ruiz-Duenas F.J."/>
            <person name="Serrano A."/>
            <person name="Henrissat B."/>
            <person name="Drula E."/>
            <person name="Hughes K.W."/>
            <person name="Mata J.L."/>
            <person name="Ishikawa N.K."/>
            <person name="Vargas-Isla R."/>
            <person name="Ushijima S."/>
            <person name="Smith C.A."/>
            <person name="Ahrendt S."/>
            <person name="Andreopoulos W."/>
            <person name="He G."/>
            <person name="Labutti K."/>
            <person name="Lipzen A."/>
            <person name="Ng V."/>
            <person name="Riley R."/>
            <person name="Sandor L."/>
            <person name="Barry K."/>
            <person name="Martinez A.T."/>
            <person name="Xiao Y."/>
            <person name="Gibbons J.G."/>
            <person name="Terashima K."/>
            <person name="Grigoriev I.V."/>
            <person name="Hibbett D.S."/>
        </authorList>
    </citation>
    <scope>NUCLEOTIDE SEQUENCE</scope>
    <source>
        <strain evidence="4">RHP3577 ss4</strain>
    </source>
</reference>
<comment type="similarity">
    <text evidence="1">Belongs to the caleosin family.</text>
</comment>
<dbReference type="Proteomes" id="UP001150217">
    <property type="component" value="Unassembled WGS sequence"/>
</dbReference>
<keyword evidence="3" id="KW-0472">Membrane</keyword>
<organism evidence="4 5">
    <name type="scientific">Lentinula lateritia</name>
    <dbReference type="NCBI Taxonomy" id="40482"/>
    <lineage>
        <taxon>Eukaryota</taxon>
        <taxon>Fungi</taxon>
        <taxon>Dikarya</taxon>
        <taxon>Basidiomycota</taxon>
        <taxon>Agaricomycotina</taxon>
        <taxon>Agaricomycetes</taxon>
        <taxon>Agaricomycetidae</taxon>
        <taxon>Agaricales</taxon>
        <taxon>Marasmiineae</taxon>
        <taxon>Omphalotaceae</taxon>
        <taxon>Lentinula</taxon>
    </lineage>
</organism>
<evidence type="ECO:0000256" key="3">
    <source>
        <dbReference type="SAM" id="Phobius"/>
    </source>
</evidence>
<dbReference type="PANTHER" id="PTHR31495:SF0">
    <property type="entry name" value="BINDING PROTEIN CALEOSIN, PUTATIVE (AFU_ORTHOLOGUE AFUA_5G13750)-RELATED"/>
    <property type="match status" value="1"/>
</dbReference>